<dbReference type="WBParaSite" id="MCU_009441-RA">
    <property type="protein sequence ID" value="MCU_009441-RA"/>
    <property type="gene ID" value="MCU_009441"/>
</dbReference>
<reference evidence="1" key="1">
    <citation type="submission" date="2019-11" db="UniProtKB">
        <authorList>
            <consortium name="WormBaseParasite"/>
        </authorList>
    </citation>
    <scope>IDENTIFICATION</scope>
</reference>
<protein>
    <submittedName>
        <fullName evidence="1">PINc domain-containing protein</fullName>
    </submittedName>
</protein>
<evidence type="ECO:0000313" key="1">
    <source>
        <dbReference type="WBParaSite" id="MCU_009441-RA"/>
    </source>
</evidence>
<proteinExistence type="predicted"/>
<sequence>MASEYSVAVWDRLPTISGSANLVTTGSFSRQEKSELEQTQHAVLLKPVQKHIQTIEGKRAMLVMDTCITKVLLVSALPQIVANMKNYEVLLGRKVTLSIREYERVALEYEAAVKASAEESNMNRQELHLVKLLLLSHQFYFYPNAVFFSFKWWVFQAKWSL</sequence>
<name>A0A5K3FMB2_MESCO</name>
<organism evidence="1">
    <name type="scientific">Mesocestoides corti</name>
    <name type="common">Flatworm</name>
    <dbReference type="NCBI Taxonomy" id="53468"/>
    <lineage>
        <taxon>Eukaryota</taxon>
        <taxon>Metazoa</taxon>
        <taxon>Spiralia</taxon>
        <taxon>Lophotrochozoa</taxon>
        <taxon>Platyhelminthes</taxon>
        <taxon>Cestoda</taxon>
        <taxon>Eucestoda</taxon>
        <taxon>Cyclophyllidea</taxon>
        <taxon>Mesocestoididae</taxon>
        <taxon>Mesocestoides</taxon>
    </lineage>
</organism>
<accession>A0A5K3FMB2</accession>
<dbReference type="AlphaFoldDB" id="A0A5K3FMB2"/>